<feature type="binding site" evidence="8">
    <location>
        <position position="45"/>
    </location>
    <ligand>
        <name>[4Fe-4S] cluster</name>
        <dbReference type="ChEBI" id="CHEBI:49883"/>
        <note>4Fe-4S-S-AdoMet</note>
    </ligand>
</feature>
<dbReference type="PIRSF" id="PIRSF000370">
    <property type="entry name" value="QueE"/>
    <property type="match status" value="1"/>
</dbReference>
<feature type="binding site" evidence="8">
    <location>
        <begin position="12"/>
        <end position="14"/>
    </location>
    <ligand>
        <name>substrate</name>
    </ligand>
</feature>
<proteinExistence type="inferred from homology"/>
<keyword evidence="8" id="KW-0671">Queuosine biosynthesis</keyword>
<evidence type="ECO:0000256" key="1">
    <source>
        <dbReference type="ARBA" id="ARBA00022485"/>
    </source>
</evidence>
<dbReference type="InterPro" id="IPR013785">
    <property type="entry name" value="Aldolase_TIM"/>
</dbReference>
<comment type="cofactor">
    <cofactor evidence="8">
        <name>[4Fe-4S] cluster</name>
        <dbReference type="ChEBI" id="CHEBI:49883"/>
    </cofactor>
    <text evidence="8">Binds 1 [4Fe-4S] cluster. The cluster is coordinated with 3 cysteines and an exchangeable S-adenosyl-L-methionine.</text>
</comment>
<evidence type="ECO:0000313" key="10">
    <source>
        <dbReference type="EMBL" id="MCW7461005.1"/>
    </source>
</evidence>
<keyword evidence="1 8" id="KW-0004">4Fe-4S</keyword>
<feature type="binding site" evidence="8">
    <location>
        <position position="27"/>
    </location>
    <ligand>
        <name>substrate</name>
    </ligand>
</feature>
<name>A0ABT3LTE6_9LEPT</name>
<keyword evidence="7 8" id="KW-0456">Lyase</keyword>
<feature type="binding site" evidence="8">
    <location>
        <position position="47"/>
    </location>
    <ligand>
        <name>Mg(2+)</name>
        <dbReference type="ChEBI" id="CHEBI:18420"/>
    </ligand>
</feature>
<sequence length="236" mass="27026">MYGKIHEIYSSISGEGISQGIPTVFVRFAGCSLRCGKTESRALWCDTPYALGPNQGESKPFVSIIEEIEQFDKEHGFQILLTGGEPLEGQNRDLSISIAEHIYTYRKQNGKPYPASRVETNGSEKITLDPFFIFTMDYKLPGSGMENRMDSENFRILEKRHNSLDEIKFVVRDRIDFERSIEVIREQKIQTNILYSPVHGEVDAKELVEWIKIDNPPKCRLSLQIHKVLWGNQKGV</sequence>
<dbReference type="InterPro" id="IPR007197">
    <property type="entry name" value="rSAM"/>
</dbReference>
<dbReference type="Proteomes" id="UP001209737">
    <property type="component" value="Unassembled WGS sequence"/>
</dbReference>
<organism evidence="10 11">
    <name type="scientific">Leptospira limi</name>
    <dbReference type="NCBI Taxonomy" id="2950023"/>
    <lineage>
        <taxon>Bacteria</taxon>
        <taxon>Pseudomonadati</taxon>
        <taxon>Spirochaetota</taxon>
        <taxon>Spirochaetia</taxon>
        <taxon>Leptospirales</taxon>
        <taxon>Leptospiraceae</taxon>
        <taxon>Leptospira</taxon>
    </lineage>
</organism>
<accession>A0ABT3LTE6</accession>
<dbReference type="Gene3D" id="3.20.20.70">
    <property type="entry name" value="Aldolase class I"/>
    <property type="match status" value="1"/>
</dbReference>
<comment type="similarity">
    <text evidence="8">Belongs to the radical SAM superfamily. 7-carboxy-7-deazaguanine synthase family.</text>
</comment>
<evidence type="ECO:0000256" key="7">
    <source>
        <dbReference type="ARBA" id="ARBA00023239"/>
    </source>
</evidence>
<keyword evidence="2 8" id="KW-0949">S-adenosyl-L-methionine</keyword>
<comment type="caution">
    <text evidence="10">The sequence shown here is derived from an EMBL/GenBank/DDBJ whole genome shotgun (WGS) entry which is preliminary data.</text>
</comment>
<evidence type="ECO:0000256" key="6">
    <source>
        <dbReference type="ARBA" id="ARBA00023014"/>
    </source>
</evidence>
<keyword evidence="4 8" id="KW-0460">Magnesium</keyword>
<dbReference type="Pfam" id="PF13353">
    <property type="entry name" value="Fer4_12"/>
    <property type="match status" value="1"/>
</dbReference>
<evidence type="ECO:0000256" key="3">
    <source>
        <dbReference type="ARBA" id="ARBA00022723"/>
    </source>
</evidence>
<comment type="catalytic activity">
    <reaction evidence="8">
        <text>6-carboxy-5,6,7,8-tetrahydropterin + H(+) = 7-carboxy-7-carbaguanine + NH4(+)</text>
        <dbReference type="Rhea" id="RHEA:27974"/>
        <dbReference type="ChEBI" id="CHEBI:15378"/>
        <dbReference type="ChEBI" id="CHEBI:28938"/>
        <dbReference type="ChEBI" id="CHEBI:61032"/>
        <dbReference type="ChEBI" id="CHEBI:61036"/>
        <dbReference type="EC" id="4.3.99.3"/>
    </reaction>
</comment>
<keyword evidence="11" id="KW-1185">Reference proteome</keyword>
<dbReference type="PANTHER" id="PTHR42836:SF1">
    <property type="entry name" value="7-CARBOXY-7-DEAZAGUANINE SYNTHASE"/>
    <property type="match status" value="1"/>
</dbReference>
<dbReference type="InterPro" id="IPR024924">
    <property type="entry name" value="7-CO-7-deazaguanine_synth-like"/>
</dbReference>
<dbReference type="RefSeq" id="WP_265374175.1">
    <property type="nucleotide sequence ID" value="NZ_JAMQPV010000001.1"/>
</dbReference>
<feature type="binding site" evidence="8">
    <location>
        <position position="82"/>
    </location>
    <ligand>
        <name>substrate</name>
    </ligand>
</feature>
<evidence type="ECO:0000256" key="8">
    <source>
        <dbReference type="HAMAP-Rule" id="MF_00917"/>
    </source>
</evidence>
<dbReference type="EC" id="4.3.99.3" evidence="8"/>
<feature type="binding site" evidence="8">
    <location>
        <begin position="44"/>
        <end position="46"/>
    </location>
    <ligand>
        <name>S-adenosyl-L-methionine</name>
        <dbReference type="ChEBI" id="CHEBI:59789"/>
    </ligand>
</feature>
<comment type="cofactor">
    <cofactor evidence="8">
        <name>S-adenosyl-L-methionine</name>
        <dbReference type="ChEBI" id="CHEBI:59789"/>
    </cofactor>
    <text evidence="8">Binds 1 S-adenosyl-L-methionine per subunit.</text>
</comment>
<evidence type="ECO:0000256" key="5">
    <source>
        <dbReference type="ARBA" id="ARBA00023004"/>
    </source>
</evidence>
<protein>
    <recommendedName>
        <fullName evidence="8">7-carboxy-7-deazaguanine synthase</fullName>
        <shortName evidence="8">CDG synthase</shortName>
        <ecNumber evidence="8">4.3.99.3</ecNumber>
    </recommendedName>
    <alternativeName>
        <fullName evidence="8">Queuosine biosynthesis protein QueE</fullName>
    </alternativeName>
</protein>
<dbReference type="SFLD" id="SFLDS00029">
    <property type="entry name" value="Radical_SAM"/>
    <property type="match status" value="1"/>
</dbReference>
<dbReference type="PANTHER" id="PTHR42836">
    <property type="entry name" value="7-CARBOXY-7-DEAZAGUANINE SYNTHASE"/>
    <property type="match status" value="1"/>
</dbReference>
<comment type="function">
    <text evidence="8">Catalyzes the complex heterocyclic radical-mediated conversion of 6-carboxy-5,6,7,8-tetrahydropterin (CPH4) to 7-carboxy-7-deazaguanine (CDG), a step common to the biosynthetic pathways of all 7-deazapurine-containing compounds.</text>
</comment>
<comment type="pathway">
    <text evidence="8">Purine metabolism; 7-cyano-7-deazaguanine biosynthesis.</text>
</comment>
<feature type="domain" description="Radical SAM core" evidence="9">
    <location>
        <begin position="18"/>
        <end position="232"/>
    </location>
</feature>
<dbReference type="EMBL" id="JAMQPV010000001">
    <property type="protein sequence ID" value="MCW7461005.1"/>
    <property type="molecule type" value="Genomic_DNA"/>
</dbReference>
<keyword evidence="6 8" id="KW-0411">Iron-sulfur</keyword>
<gene>
    <name evidence="8" type="primary">queE</name>
    <name evidence="10" type="ORF">ND812_02770</name>
</gene>
<feature type="binding site" evidence="8">
    <location>
        <position position="35"/>
    </location>
    <ligand>
        <name>[4Fe-4S] cluster</name>
        <dbReference type="ChEBI" id="CHEBI:49883"/>
        <note>4Fe-4S-S-AdoMet</note>
    </ligand>
</feature>
<comment type="caution">
    <text evidence="8">Lacks conserved residue(s) required for the propagation of feature annotation.</text>
</comment>
<keyword evidence="3 8" id="KW-0479">Metal-binding</keyword>
<evidence type="ECO:0000259" key="9">
    <source>
        <dbReference type="PROSITE" id="PS51918"/>
    </source>
</evidence>
<keyword evidence="5 8" id="KW-0408">Iron</keyword>
<evidence type="ECO:0000256" key="4">
    <source>
        <dbReference type="ARBA" id="ARBA00022842"/>
    </source>
</evidence>
<dbReference type="PROSITE" id="PS51918">
    <property type="entry name" value="RADICAL_SAM"/>
    <property type="match status" value="1"/>
</dbReference>
<comment type="cofactor">
    <cofactor evidence="8">
        <name>Mg(2+)</name>
        <dbReference type="ChEBI" id="CHEBI:18420"/>
    </cofactor>
</comment>
<feature type="binding site" evidence="8">
    <location>
        <position position="84"/>
    </location>
    <ligand>
        <name>S-adenosyl-L-methionine</name>
        <dbReference type="ChEBI" id="CHEBI:59789"/>
    </ligand>
</feature>
<comment type="subunit">
    <text evidence="8">Homodimer.</text>
</comment>
<dbReference type="HAMAP" id="MF_00917">
    <property type="entry name" value="QueE"/>
    <property type="match status" value="1"/>
</dbReference>
<evidence type="ECO:0000256" key="2">
    <source>
        <dbReference type="ARBA" id="ARBA00022691"/>
    </source>
</evidence>
<reference evidence="10 11" key="1">
    <citation type="submission" date="2022-06" db="EMBL/GenBank/DDBJ databases">
        <title>Leptospira isolates from biofilms formed at urban environments.</title>
        <authorList>
            <person name="Ribeiro P.S."/>
            <person name="Sousa T."/>
            <person name="Carvalho N."/>
            <person name="Aburjaile F."/>
            <person name="Neves F."/>
            <person name="Oliveira D."/>
            <person name="Blanco L."/>
            <person name="Lima J."/>
            <person name="Costa F."/>
            <person name="Brenig B."/>
            <person name="Soares S."/>
            <person name="Ramos R."/>
            <person name="Goes-Neto A."/>
            <person name="Matiuzzi M."/>
            <person name="Azevedo V."/>
            <person name="Ristow P."/>
        </authorList>
    </citation>
    <scope>NUCLEOTIDE SEQUENCE [LARGE SCALE GENOMIC DNA]</scope>
    <source>
        <strain evidence="10 11">VSF25</strain>
    </source>
</reference>
<evidence type="ECO:0000313" key="11">
    <source>
        <dbReference type="Proteomes" id="UP001209737"/>
    </source>
</evidence>
<feature type="binding site" evidence="8">
    <location>
        <position position="31"/>
    </location>
    <ligand>
        <name>[4Fe-4S] cluster</name>
        <dbReference type="ChEBI" id="CHEBI:49883"/>
        <note>4Fe-4S-S-AdoMet</note>
    </ligand>
</feature>